<organism evidence="3 4">
    <name type="scientific">Candidatus Dojkabacteria bacterium</name>
    <dbReference type="NCBI Taxonomy" id="2099670"/>
    <lineage>
        <taxon>Bacteria</taxon>
        <taxon>Candidatus Dojkabacteria</taxon>
    </lineage>
</organism>
<dbReference type="Proteomes" id="UP000714915">
    <property type="component" value="Unassembled WGS sequence"/>
</dbReference>
<dbReference type="EMBL" id="JAGQLF010000038">
    <property type="protein sequence ID" value="MCA9387032.1"/>
    <property type="molecule type" value="Genomic_DNA"/>
</dbReference>
<reference evidence="3" key="1">
    <citation type="submission" date="2020-04" db="EMBL/GenBank/DDBJ databases">
        <authorList>
            <person name="Zhang T."/>
        </authorList>
    </citation>
    <scope>NUCLEOTIDE SEQUENCE</scope>
    <source>
        <strain evidence="3">HKST-UBA09</strain>
    </source>
</reference>
<keyword evidence="1" id="KW-0808">Transferase</keyword>
<feature type="domain" description="Glycosyl transferase family 1" evidence="2">
    <location>
        <begin position="174"/>
        <end position="321"/>
    </location>
</feature>
<comment type="caution">
    <text evidence="3">The sequence shown here is derived from an EMBL/GenBank/DDBJ whole genome shotgun (WGS) entry which is preliminary data.</text>
</comment>
<accession>A0A955LAB7</accession>
<proteinExistence type="predicted"/>
<evidence type="ECO:0000259" key="2">
    <source>
        <dbReference type="Pfam" id="PF00534"/>
    </source>
</evidence>
<evidence type="ECO:0000313" key="4">
    <source>
        <dbReference type="Proteomes" id="UP000714915"/>
    </source>
</evidence>
<dbReference type="PANTHER" id="PTHR46401:SF2">
    <property type="entry name" value="GLYCOSYLTRANSFERASE WBBK-RELATED"/>
    <property type="match status" value="1"/>
</dbReference>
<reference evidence="3" key="2">
    <citation type="journal article" date="2021" name="Microbiome">
        <title>Successional dynamics and alternative stable states in a saline activated sludge microbial community over 9 years.</title>
        <authorList>
            <person name="Wang Y."/>
            <person name="Ye J."/>
            <person name="Ju F."/>
            <person name="Liu L."/>
            <person name="Boyd J.A."/>
            <person name="Deng Y."/>
            <person name="Parks D.H."/>
            <person name="Jiang X."/>
            <person name="Yin X."/>
            <person name="Woodcroft B.J."/>
            <person name="Tyson G.W."/>
            <person name="Hugenholtz P."/>
            <person name="Polz M.F."/>
            <person name="Zhang T."/>
        </authorList>
    </citation>
    <scope>NUCLEOTIDE SEQUENCE</scope>
    <source>
        <strain evidence="3">HKST-UBA09</strain>
    </source>
</reference>
<dbReference type="Pfam" id="PF00534">
    <property type="entry name" value="Glycos_transf_1"/>
    <property type="match status" value="1"/>
</dbReference>
<dbReference type="GO" id="GO:0016757">
    <property type="term" value="F:glycosyltransferase activity"/>
    <property type="evidence" value="ECO:0007669"/>
    <property type="project" value="InterPro"/>
</dbReference>
<dbReference type="SUPFAM" id="SSF53756">
    <property type="entry name" value="UDP-Glycosyltransferase/glycogen phosphorylase"/>
    <property type="match status" value="1"/>
</dbReference>
<gene>
    <name evidence="3" type="ORF">KC669_03285</name>
</gene>
<sequence length="356" mass="41203">MKIAIDVSQITADKAGIEYYTFELTKSLIGIENKNQIVLISNKKEYLDQYPNKGNVAKKLISQNRPNLIWMIRAALWMRLNKVDTLISPSYLTFGFLFPGTIQVIHDLTLITNPEFFDEKVSKKFKRQMDFAVKYIRKLVTISNTTKKVLNKLYPTTINKSEYIGIGINDWALKDREENQLNLPDKYIVSISTLQPRKNYINMIKGFEIFSKNNPEYKYIIVGKKGWYYEEIFKLVKERFLEDKVIFYGYANETDLPELIDRSSTLLYCSLEEGFGMPAIEAYARGIPVVVSDIEIFHESMEDKAKFADPNSPADISQKLSASVNTLAKVDRKFLEKYSWLNVAKRIQSVYSSMTQ</sequence>
<dbReference type="PANTHER" id="PTHR46401">
    <property type="entry name" value="GLYCOSYLTRANSFERASE WBBK-RELATED"/>
    <property type="match status" value="1"/>
</dbReference>
<dbReference type="CDD" id="cd03809">
    <property type="entry name" value="GT4_MtfB-like"/>
    <property type="match status" value="1"/>
</dbReference>
<dbReference type="AlphaFoldDB" id="A0A955LAB7"/>
<evidence type="ECO:0000313" key="3">
    <source>
        <dbReference type="EMBL" id="MCA9387032.1"/>
    </source>
</evidence>
<dbReference type="Gene3D" id="3.40.50.2000">
    <property type="entry name" value="Glycogen Phosphorylase B"/>
    <property type="match status" value="2"/>
</dbReference>
<name>A0A955LAB7_9BACT</name>
<protein>
    <submittedName>
        <fullName evidence="3">Glycosyltransferase family 4 protein</fullName>
    </submittedName>
</protein>
<dbReference type="InterPro" id="IPR001296">
    <property type="entry name" value="Glyco_trans_1"/>
</dbReference>
<evidence type="ECO:0000256" key="1">
    <source>
        <dbReference type="ARBA" id="ARBA00022679"/>
    </source>
</evidence>